<evidence type="ECO:0000313" key="2">
    <source>
        <dbReference type="Proteomes" id="UP000007264"/>
    </source>
</evidence>
<dbReference type="RefSeq" id="XP_005645446.1">
    <property type="nucleotide sequence ID" value="XM_005645389.1"/>
</dbReference>
<proteinExistence type="predicted"/>
<keyword evidence="2" id="KW-1185">Reference proteome</keyword>
<accession>I0YR83</accession>
<sequence length="101" mass="11424">MPNYNSLNTIHGNFEEQRPSSTEYRDSFRLELLWLPQVGKLPTQVLTTAFQVLPSVLKFRKSNGQVHSTVLPNAGFKRLKYSWIPPGPGTVSCAQVTHKIQ</sequence>
<comment type="caution">
    <text evidence="1">The sequence shown here is derived from an EMBL/GenBank/DDBJ whole genome shotgun (WGS) entry which is preliminary data.</text>
</comment>
<organism evidence="1 2">
    <name type="scientific">Coccomyxa subellipsoidea (strain C-169)</name>
    <name type="common">Green microalga</name>
    <dbReference type="NCBI Taxonomy" id="574566"/>
    <lineage>
        <taxon>Eukaryota</taxon>
        <taxon>Viridiplantae</taxon>
        <taxon>Chlorophyta</taxon>
        <taxon>core chlorophytes</taxon>
        <taxon>Trebouxiophyceae</taxon>
        <taxon>Trebouxiophyceae incertae sedis</taxon>
        <taxon>Coccomyxaceae</taxon>
        <taxon>Coccomyxa</taxon>
        <taxon>Coccomyxa subellipsoidea</taxon>
    </lineage>
</organism>
<dbReference type="GeneID" id="17038881"/>
<dbReference type="AlphaFoldDB" id="I0YR83"/>
<reference evidence="1 2" key="1">
    <citation type="journal article" date="2012" name="Genome Biol.">
        <title>The genome of the polar eukaryotic microalga coccomyxa subellipsoidea reveals traits of cold adaptation.</title>
        <authorList>
            <person name="Blanc G."/>
            <person name="Agarkova I."/>
            <person name="Grimwood J."/>
            <person name="Kuo A."/>
            <person name="Brueggeman A."/>
            <person name="Dunigan D."/>
            <person name="Gurnon J."/>
            <person name="Ladunga I."/>
            <person name="Lindquist E."/>
            <person name="Lucas S."/>
            <person name="Pangilinan J."/>
            <person name="Proschold T."/>
            <person name="Salamov A."/>
            <person name="Schmutz J."/>
            <person name="Weeks D."/>
            <person name="Yamada T."/>
            <person name="Claverie J.M."/>
            <person name="Grigoriev I."/>
            <person name="Van Etten J."/>
            <person name="Lomsadze A."/>
            <person name="Borodovsky M."/>
        </authorList>
    </citation>
    <scope>NUCLEOTIDE SEQUENCE [LARGE SCALE GENOMIC DNA]</scope>
    <source>
        <strain evidence="1 2">C-169</strain>
    </source>
</reference>
<dbReference type="EMBL" id="AGSI01000014">
    <property type="protein sequence ID" value="EIE20902.1"/>
    <property type="molecule type" value="Genomic_DNA"/>
</dbReference>
<dbReference type="KEGG" id="csl:COCSUDRAFT_33930"/>
<evidence type="ECO:0000313" key="1">
    <source>
        <dbReference type="EMBL" id="EIE20902.1"/>
    </source>
</evidence>
<name>I0YR83_COCSC</name>
<gene>
    <name evidence="1" type="ORF">COCSUDRAFT_33930</name>
</gene>
<dbReference type="Proteomes" id="UP000007264">
    <property type="component" value="Unassembled WGS sequence"/>
</dbReference>
<protein>
    <submittedName>
        <fullName evidence="1">Uncharacterized protein</fullName>
    </submittedName>
</protein>